<reference evidence="1" key="1">
    <citation type="submission" date="2020-05" db="EMBL/GenBank/DDBJ databases">
        <authorList>
            <person name="Chiriac C."/>
            <person name="Salcher M."/>
            <person name="Ghai R."/>
            <person name="Kavagutti S V."/>
        </authorList>
    </citation>
    <scope>NUCLEOTIDE SEQUENCE</scope>
</reference>
<sequence length="432" mass="45600">MRTLTARSTSAISLVLGLVVVLIAALQSDPLAQIERTSSIPATVCPKFEDEARATALLPSNRTSIKSAKSRKSGFTRARVNPYPLNNTSIVVEGGEVNSIVLRTRTRNYTAATNCLIGDGDQWFVGASGALGSRARILAVNSGLSASSLEIFAFDRSGEAGSRAITIPPVSQREIRVDSLVPGTDASAIRVLTRSGRVSTFVIDERSRGLSNLGGDFLASQTPATTLTIAGIPTRLGGVAIPNHRIEILATGARASVVNVELLSDGTRFTPVGLSEVTVQPGEVKRLPLPDELGGRVVAIVITATEEVAASVISATGREFAFSTPSVALESYQFNVGGLEPILSFAAKAIRVDVAITSRSGRVRSERLTGAEILNWRVPSNSRKIAITSAYPVHMAATWSGSDGFTSMPLNPGTELERSSTPTFDIDALVDR</sequence>
<name>A0A6J6DIY1_9ZZZZ</name>
<dbReference type="AlphaFoldDB" id="A0A6J6DIY1"/>
<organism evidence="1">
    <name type="scientific">freshwater metagenome</name>
    <dbReference type="NCBI Taxonomy" id="449393"/>
    <lineage>
        <taxon>unclassified sequences</taxon>
        <taxon>metagenomes</taxon>
        <taxon>ecological metagenomes</taxon>
    </lineage>
</organism>
<evidence type="ECO:0000313" key="1">
    <source>
        <dbReference type="EMBL" id="CAB4564162.1"/>
    </source>
</evidence>
<gene>
    <name evidence="1" type="ORF">UFOPK1650_00363</name>
</gene>
<dbReference type="Pfam" id="PF18986">
    <property type="entry name" value="DUF5719"/>
    <property type="match status" value="1"/>
</dbReference>
<accession>A0A6J6DIY1</accession>
<dbReference type="EMBL" id="CAEZTJ010000032">
    <property type="protein sequence ID" value="CAB4564162.1"/>
    <property type="molecule type" value="Genomic_DNA"/>
</dbReference>
<proteinExistence type="predicted"/>
<dbReference type="InterPro" id="IPR043777">
    <property type="entry name" value="DUF5719"/>
</dbReference>
<protein>
    <submittedName>
        <fullName evidence="1">Unannotated protein</fullName>
    </submittedName>
</protein>